<feature type="region of interest" description="Disordered" evidence="10">
    <location>
        <begin position="388"/>
        <end position="486"/>
    </location>
</feature>
<feature type="region of interest" description="Disordered" evidence="10">
    <location>
        <begin position="904"/>
        <end position="923"/>
    </location>
</feature>
<proteinExistence type="inferred from homology"/>
<keyword evidence="12" id="KW-1185">Reference proteome</keyword>
<feature type="region of interest" description="Disordered" evidence="10">
    <location>
        <begin position="1121"/>
        <end position="1147"/>
    </location>
</feature>
<dbReference type="Gene3D" id="1.10.1670.10">
    <property type="entry name" value="Helix-hairpin-Helix base-excision DNA repair enzymes (C-terminal)"/>
    <property type="match status" value="1"/>
</dbReference>
<dbReference type="InterPro" id="IPR011257">
    <property type="entry name" value="DNA_glycosylase"/>
</dbReference>
<evidence type="ECO:0000256" key="7">
    <source>
        <dbReference type="ARBA" id="ARBA00023014"/>
    </source>
</evidence>
<dbReference type="GO" id="GO:0051747">
    <property type="term" value="F:cytosine C-5 DNA demethylase activity"/>
    <property type="evidence" value="ECO:0007669"/>
    <property type="project" value="UniProtKB-ARBA"/>
</dbReference>
<feature type="compositionally biased region" description="Polar residues" evidence="10">
    <location>
        <begin position="806"/>
        <end position="832"/>
    </location>
</feature>
<evidence type="ECO:0000256" key="8">
    <source>
        <dbReference type="ARBA" id="ARBA00023125"/>
    </source>
</evidence>
<dbReference type="InterPro" id="IPR023170">
    <property type="entry name" value="HhH_base_excis_C"/>
</dbReference>
<feature type="region of interest" description="Disordered" evidence="10">
    <location>
        <begin position="1459"/>
        <end position="1487"/>
    </location>
</feature>
<dbReference type="GO" id="GO:0019104">
    <property type="term" value="F:DNA N-glycosylase activity"/>
    <property type="evidence" value="ECO:0007669"/>
    <property type="project" value="InterPro"/>
</dbReference>
<dbReference type="FunFam" id="1.10.1670.10:FF:000004">
    <property type="entry name" value="DNA glycosylase/AP lyase ROS1"/>
    <property type="match status" value="1"/>
</dbReference>
<keyword evidence="8" id="KW-0238">DNA-binding</keyword>
<feature type="region of interest" description="Disordered" evidence="10">
    <location>
        <begin position="806"/>
        <end position="852"/>
    </location>
</feature>
<comment type="subcellular location">
    <subcellularLocation>
        <location evidence="2">Nucleus</location>
    </subcellularLocation>
</comment>
<feature type="domain" description="HhH-GPD" evidence="11">
    <location>
        <begin position="1610"/>
        <end position="1772"/>
    </location>
</feature>
<evidence type="ECO:0000256" key="1">
    <source>
        <dbReference type="ARBA" id="ARBA00001966"/>
    </source>
</evidence>
<dbReference type="GO" id="GO:0141166">
    <property type="term" value="P:chromosomal 5-methylcytosine DNA demethylation pathway"/>
    <property type="evidence" value="ECO:0007669"/>
    <property type="project" value="InterPro"/>
</dbReference>
<dbReference type="Proteomes" id="UP000228380">
    <property type="component" value="Chromosome 14"/>
</dbReference>
<dbReference type="InterPro" id="IPR003651">
    <property type="entry name" value="Endonuclease3_FeS-loop_motif"/>
</dbReference>
<dbReference type="CDD" id="cd00056">
    <property type="entry name" value="ENDO3c"/>
    <property type="match status" value="1"/>
</dbReference>
<keyword evidence="4" id="KW-0004">4Fe-4S</keyword>
<dbReference type="GeneID" id="103719855"/>
<name>A0A8B7CWB4_PHODC</name>
<keyword evidence="9" id="KW-0539">Nucleus</keyword>
<evidence type="ECO:0000256" key="2">
    <source>
        <dbReference type="ARBA" id="ARBA00004123"/>
    </source>
</evidence>
<protein>
    <submittedName>
        <fullName evidence="13">Protein ROS1A isoform X2</fullName>
    </submittedName>
</protein>
<dbReference type="GO" id="GO:0006284">
    <property type="term" value="P:base-excision repair"/>
    <property type="evidence" value="ECO:0007669"/>
    <property type="project" value="InterPro"/>
</dbReference>
<dbReference type="InterPro" id="IPR003265">
    <property type="entry name" value="HhH-GPD_domain"/>
</dbReference>
<dbReference type="PANTHER" id="PTHR46213:SF13">
    <property type="entry name" value="DEMETER-LIKE PROTEIN 2-RELATED"/>
    <property type="match status" value="1"/>
</dbReference>
<keyword evidence="6" id="KW-0408">Iron</keyword>
<comment type="cofactor">
    <cofactor evidence="1">
        <name>[4Fe-4S] cluster</name>
        <dbReference type="ChEBI" id="CHEBI:49883"/>
    </cofactor>
</comment>
<evidence type="ECO:0000256" key="10">
    <source>
        <dbReference type="SAM" id="MobiDB-lite"/>
    </source>
</evidence>
<sequence length="2139" mass="238557">MDMNKAIPSPSDASVTSKLLLNGKVPLDLSLYNDGSYPALKPHYGYPVSLLPSLNCLPEKTISMGVSKAMPLPSDTVVASKVTSFTPLMFAQFSDGQELTVPPNQFPLSGKLSLNPVLCNGSNGLAPKPQYGYPISVLPNLNSLPEKTVGMDASKAMPLPSTPMIVEKKRFVQDRLPREVIDLVDESLSKEDKQEKRKWQPLVYNQAEPNILKPTVSYSSEHLVPSQIVSFQQQMVDRAIVQEEIGTWQSTLQKQMDLCFLKPTAKSSAFLSAVPSEIAFSFEPTVQSPCEHVMTSQTISSLKQMAEKGDMQEKEVQKCQHIAQNQVELCFSNSVGSSSLEPRVPSQVASSQQKQSEVNAIISPEVASSQQKQSEVSAIISSGEVPGQELDAEKQSENQRIDLNKTPQQKPKRKKHRPKVIREDKPARTPKPKTPKPVTPKRAKNKEENPSGKRKYVRKKKVQNSPDNPTDALREIVNPNNASGTKSVRRCLNFDSENLQARNGCLVSASTLTCNAESQAQKKCIAGPSTRSSTNSTLHHCQGPEVVVGSSPTVITLDLNNSMNQMLNEFVNLAENPAPPLQPCRTEMMGTSQLLDGYRRMPENRIISSRPSKRELIRKNLNELAQKNEYLKISANPERSLETGQSRPDLHKISDVMLKSTKRDHKLVDDAHFSASINVTHASNGIDGVSECHNTGSNDPYFSKNCKKRRIENEQNGQNGLTSSAASMTYKPLNNLRTNQVVPNNSEVFTFADAQRFMVPEKQRPSECMLSFDQAESNIRPTFPVQAHNSTSVSATMDCNYRSTPVKQSGYSNADCTHTTTPVKQSGQNHVDYNQPPTPGKPLGGNDSQESEICKPQPCMEDIVINTNARTKPKNRAKKKQDHLVNPESLKTNRTCLQEHEAAAFNSGSSPGQKAPQATALASGYSRERKSLLQIGSSLDCQSSSNFNESLNGSGTIGAVVPYGDPLDDIIQKLKYLNINRWHDGAPTQTQNALVPYDGRGGVMVPYVSLLDIARKRRPRAKVDLDPETNRVWKLLMGKEASHEGMDMDKEKWWEEERRVFCGRVDSFIARMHLVQGDRRFSQWKGSVVDSVVGVFLTQNVSDHLSSSAFMALAARFPLKSRDNDRRPGAEKTNTSGEQQDRCMSASENATKWQESMLHKELNDQDSVVIIGEKERANSHESYGSNTGGAIADYSKDKCLGAHQRELEIGHESPDSRSDTPATITGSTSLAEVKDKRSVEDVVSSQNSVVSSQYSSEYQVQTADQNGSSPFSNFEAEELIIGSACNGMDSSTSFTELLRIAELGTHGNERIPSADYCGAMDRFAQLDVDKRYTVLNQYEKLKGVLPSMHTSDSYFHNTECDILRVSCAPFVPYNFNNSRNSGLVGMNNANVVRDESGCPHSSTTSGSMNTNKINFMDILCGPLANNAIEDIGQQKLSITSEAPPSFDSYAQISKQHVQPLTGSETEDYVRKCSNNNNPRERTGASLGKSVSHQCSFMQHECTEKLQRKEKEANFQVENTQHAVKVPSQKQNSQIQQIYPDLQNNQRKALETVEGVESNFKDESHNFQKVSSETANNGLKAKKTKVESEKKNTYHWDSLRKEVYCKGANKERSHETMDSLDWEAIRRADVKEISETIRERGMNNMLAERIKEFLNRLVRDHGSIDLEWLRDVEPDKAKDYLLSIRGLGLKSVECVRLLTLHHLAFPVDTNVGRICVRLGWVPLQPLPESLQLHLLELYPMLETIQKYLWPRLCKLDQRTLYELHYQMITFGKVFCTKSKPNCNACPMRGECKHFASAFASARLALPGPEEKSLMSSTIPITSENCRSPSCNFPLPQLEVGTSLQERTIFNNCEPIIEEPATPEAECLETEESAIEDAFFEDPDEIPTIKLNFEEFTQNLQNYMQVHNTDIQDGDMSKALVAITPEVASIPMPKLKNVSRLRTEHQVYELPDSHPLLEGLDRREPDDPCSYLLAIWTPGETAQSTEPPKAFCDSQETGKLCDRKICFACNSIREAQAQTVRGTILIPCRTAMRGSFPLNGTYFQVNEVFADHDTSRNPIDVPRQWIWNLPRRTVYFGTSMPTIFKGLTTEVIQQCFWRGFVCVRGFDRITRAPKPLYARLHFPASKAPKNKKAAAAAARDE</sequence>
<dbReference type="GO" id="GO:0003677">
    <property type="term" value="F:DNA binding"/>
    <property type="evidence" value="ECO:0007669"/>
    <property type="project" value="UniProtKB-KW"/>
</dbReference>
<evidence type="ECO:0000256" key="5">
    <source>
        <dbReference type="ARBA" id="ARBA00022723"/>
    </source>
</evidence>
<dbReference type="Pfam" id="PF15629">
    <property type="entry name" value="Perm-CXXC"/>
    <property type="match status" value="1"/>
</dbReference>
<reference evidence="13" key="2">
    <citation type="submission" date="2025-08" db="UniProtKB">
        <authorList>
            <consortium name="RefSeq"/>
        </authorList>
    </citation>
    <scope>IDENTIFICATION</scope>
    <source>
        <tissue evidence="13">Young leaves</tissue>
    </source>
</reference>
<feature type="compositionally biased region" description="Basic residues" evidence="10">
    <location>
        <begin position="410"/>
        <end position="419"/>
    </location>
</feature>
<dbReference type="Pfam" id="PF15628">
    <property type="entry name" value="RRM_DME"/>
    <property type="match status" value="1"/>
</dbReference>
<feature type="compositionally biased region" description="Basic and acidic residues" evidence="10">
    <location>
        <begin position="1121"/>
        <end position="1130"/>
    </location>
</feature>
<reference evidence="12" key="1">
    <citation type="journal article" date="2019" name="Nat. Commun.">
        <title>Genome-wide association mapping of date palm fruit traits.</title>
        <authorList>
            <person name="Hazzouri K.M."/>
            <person name="Gros-Balthazard M."/>
            <person name="Flowers J.M."/>
            <person name="Copetti D."/>
            <person name="Lemansour A."/>
            <person name="Lebrun M."/>
            <person name="Masmoudi K."/>
            <person name="Ferrand S."/>
            <person name="Dhar M.I."/>
            <person name="Fresquez Z.A."/>
            <person name="Rosas U."/>
            <person name="Zhang J."/>
            <person name="Talag J."/>
            <person name="Lee S."/>
            <person name="Kudrna D."/>
            <person name="Powell R.F."/>
            <person name="Leitch I.J."/>
            <person name="Krueger R.R."/>
            <person name="Wing R.A."/>
            <person name="Amiri K.M.A."/>
            <person name="Purugganan M.D."/>
        </authorList>
    </citation>
    <scope>NUCLEOTIDE SEQUENCE [LARGE SCALE GENOMIC DNA]</scope>
    <source>
        <strain evidence="12">cv. Khalas</strain>
    </source>
</reference>
<dbReference type="InterPro" id="IPR028924">
    <property type="entry name" value="Perm-CXXC"/>
</dbReference>
<feature type="compositionally biased region" description="Basic and acidic residues" evidence="10">
    <location>
        <begin position="391"/>
        <end position="403"/>
    </location>
</feature>
<dbReference type="RefSeq" id="XP_008807513.2">
    <property type="nucleotide sequence ID" value="XM_008809291.4"/>
</dbReference>
<dbReference type="GO" id="GO:0051539">
    <property type="term" value="F:4 iron, 4 sulfur cluster binding"/>
    <property type="evidence" value="ECO:0007669"/>
    <property type="project" value="UniProtKB-KW"/>
</dbReference>
<dbReference type="SMART" id="SM00478">
    <property type="entry name" value="ENDO3c"/>
    <property type="match status" value="1"/>
</dbReference>
<feature type="region of interest" description="Disordered" evidence="10">
    <location>
        <begin position="1208"/>
        <end position="1238"/>
    </location>
</feature>
<feature type="compositionally biased region" description="Basic and acidic residues" evidence="10">
    <location>
        <begin position="1208"/>
        <end position="1218"/>
    </location>
</feature>
<feature type="compositionally biased region" description="Basic residues" evidence="10">
    <location>
        <begin position="428"/>
        <end position="444"/>
    </location>
</feature>
<accession>A0A8B7CWB4</accession>
<evidence type="ECO:0000313" key="12">
    <source>
        <dbReference type="Proteomes" id="UP000228380"/>
    </source>
</evidence>
<evidence type="ECO:0000256" key="6">
    <source>
        <dbReference type="ARBA" id="ARBA00023004"/>
    </source>
</evidence>
<comment type="similarity">
    <text evidence="3">Belongs to the DNA glycosylase family. DEMETER subfamily.</text>
</comment>
<dbReference type="InterPro" id="IPR044811">
    <property type="entry name" value="DME/ROS1"/>
</dbReference>
<dbReference type="PANTHER" id="PTHR46213">
    <property type="entry name" value="TRANSCRIPTIONAL ACTIVATOR DEMETER"/>
    <property type="match status" value="1"/>
</dbReference>
<feature type="compositionally biased region" description="Polar residues" evidence="10">
    <location>
        <begin position="1219"/>
        <end position="1230"/>
    </location>
</feature>
<dbReference type="Gene3D" id="1.10.340.30">
    <property type="entry name" value="Hypothetical protein, domain 2"/>
    <property type="match status" value="1"/>
</dbReference>
<dbReference type="SUPFAM" id="SSF48150">
    <property type="entry name" value="DNA-glycosylase"/>
    <property type="match status" value="1"/>
</dbReference>
<keyword evidence="5" id="KW-0479">Metal-binding</keyword>
<dbReference type="GO" id="GO:0046872">
    <property type="term" value="F:metal ion binding"/>
    <property type="evidence" value="ECO:0007669"/>
    <property type="project" value="UniProtKB-KW"/>
</dbReference>
<feature type="compositionally biased region" description="Basic residues" evidence="10">
    <location>
        <begin position="452"/>
        <end position="462"/>
    </location>
</feature>
<evidence type="ECO:0000259" key="11">
    <source>
        <dbReference type="SMART" id="SM00478"/>
    </source>
</evidence>
<dbReference type="InterPro" id="IPR028925">
    <property type="entry name" value="RRM_DME"/>
</dbReference>
<organism evidence="12 13">
    <name type="scientific">Phoenix dactylifera</name>
    <name type="common">Date palm</name>
    <dbReference type="NCBI Taxonomy" id="42345"/>
    <lineage>
        <taxon>Eukaryota</taxon>
        <taxon>Viridiplantae</taxon>
        <taxon>Streptophyta</taxon>
        <taxon>Embryophyta</taxon>
        <taxon>Tracheophyta</taxon>
        <taxon>Spermatophyta</taxon>
        <taxon>Magnoliopsida</taxon>
        <taxon>Liliopsida</taxon>
        <taxon>Arecaceae</taxon>
        <taxon>Coryphoideae</taxon>
        <taxon>Phoeniceae</taxon>
        <taxon>Phoenix</taxon>
    </lineage>
</organism>
<gene>
    <name evidence="13" type="primary">LOC103719855</name>
</gene>
<evidence type="ECO:0000256" key="3">
    <source>
        <dbReference type="ARBA" id="ARBA00005646"/>
    </source>
</evidence>
<evidence type="ECO:0000313" key="13">
    <source>
        <dbReference type="RefSeq" id="XP_008807513.2"/>
    </source>
</evidence>
<evidence type="ECO:0000256" key="9">
    <source>
        <dbReference type="ARBA" id="ARBA00023242"/>
    </source>
</evidence>
<dbReference type="SMART" id="SM00525">
    <property type="entry name" value="FES"/>
    <property type="match status" value="1"/>
</dbReference>
<evidence type="ECO:0000256" key="4">
    <source>
        <dbReference type="ARBA" id="ARBA00022485"/>
    </source>
</evidence>
<keyword evidence="7" id="KW-0411">Iron-sulfur</keyword>
<dbReference type="GO" id="GO:0005634">
    <property type="term" value="C:nucleus"/>
    <property type="evidence" value="ECO:0007669"/>
    <property type="project" value="UniProtKB-SubCell"/>
</dbReference>